<protein>
    <recommendedName>
        <fullName evidence="2">PLAT domain-containing protein</fullName>
    </recommendedName>
</protein>
<accession>A0A7S0KQB9</accession>
<evidence type="ECO:0000313" key="3">
    <source>
        <dbReference type="EMBL" id="CAD8589233.1"/>
    </source>
</evidence>
<dbReference type="InterPro" id="IPR056657">
    <property type="entry name" value="DUF7755"/>
</dbReference>
<evidence type="ECO:0000259" key="2">
    <source>
        <dbReference type="PROSITE" id="PS50095"/>
    </source>
</evidence>
<proteinExistence type="predicted"/>
<dbReference type="AlphaFoldDB" id="A0A7S0KQB9"/>
<name>A0A7S0KQB9_MICPS</name>
<evidence type="ECO:0000256" key="1">
    <source>
        <dbReference type="PROSITE-ProRule" id="PRU00152"/>
    </source>
</evidence>
<reference evidence="3" key="1">
    <citation type="submission" date="2021-01" db="EMBL/GenBank/DDBJ databases">
        <authorList>
            <person name="Corre E."/>
            <person name="Pelletier E."/>
            <person name="Niang G."/>
            <person name="Scheremetjew M."/>
            <person name="Finn R."/>
            <person name="Kale V."/>
            <person name="Holt S."/>
            <person name="Cochrane G."/>
            <person name="Meng A."/>
            <person name="Brown T."/>
            <person name="Cohen L."/>
        </authorList>
    </citation>
    <scope>NUCLEOTIDE SEQUENCE</scope>
    <source>
        <strain evidence="3">CCMP494</strain>
    </source>
</reference>
<comment type="caution">
    <text evidence="1">Lacks conserved residue(s) required for the propagation of feature annotation.</text>
</comment>
<dbReference type="Gene3D" id="2.60.60.20">
    <property type="entry name" value="PLAT/LH2 domain"/>
    <property type="match status" value="1"/>
</dbReference>
<dbReference type="PROSITE" id="PS50095">
    <property type="entry name" value="PLAT"/>
    <property type="match status" value="1"/>
</dbReference>
<dbReference type="PANTHER" id="PTHR36330">
    <property type="entry name" value="LIPASE/LIPOOXYGENASE, PLAT/LH2 FAMILY PROTEIN"/>
    <property type="match status" value="1"/>
</dbReference>
<dbReference type="SUPFAM" id="SSF49723">
    <property type="entry name" value="Lipase/lipooxygenase domain (PLAT/LH2 domain)"/>
    <property type="match status" value="1"/>
</dbReference>
<gene>
    <name evidence="3" type="ORF">MSP1404_LOCUS6860</name>
</gene>
<dbReference type="InterPro" id="IPR001024">
    <property type="entry name" value="PLAT/LH2_dom"/>
</dbReference>
<dbReference type="PANTHER" id="PTHR36330:SF2">
    <property type="entry name" value="LIPASE_LIPOOXYGENASE, PLAT_LH2 FAMILY PROTEIN"/>
    <property type="match status" value="1"/>
</dbReference>
<dbReference type="InterPro" id="IPR036392">
    <property type="entry name" value="PLAT/LH2_dom_sf"/>
</dbReference>
<dbReference type="Pfam" id="PF24938">
    <property type="entry name" value="DUF7755"/>
    <property type="match status" value="1"/>
</dbReference>
<dbReference type="EMBL" id="HBEV01008968">
    <property type="protein sequence ID" value="CAD8589233.1"/>
    <property type="molecule type" value="Transcribed_RNA"/>
</dbReference>
<sequence>MLGASLVGRAPTIARLRGAETAGVRSKHAIAIVHRRSGARRSVVVTARRSDFTVPERMLSLDDVQNPRASPASSEAAANNIVAKPAVPNAGGVVQYTLTFKTGEKRGAGLSSRDGGVTVMLIAEDGRGFVQRVDRYPQMAVPCDDDVNPETDCEPIGIYSAPRFERGAEDVVTFDAPDLGLPAAMWISPEDGGMWYVDEVELRCSDGSSMAVAAEQRRRGAVATYPCDDWVGGTNPDDAALELRPNGFFKMTVEQRTKMREDGLREYGELKFKMLTATGVAVALGCLATASLSDAGASHGADHLELMRAFASGGAVGLVAGFSGVDFTAIDADVATLEPVPVRIAEQPRRVPGTAVDRQFKGRPGAR</sequence>
<feature type="domain" description="PLAT" evidence="2">
    <location>
        <begin position="94"/>
        <end position="245"/>
    </location>
</feature>
<organism evidence="3">
    <name type="scientific">Micromonas pusilla</name>
    <name type="common">Picoplanktonic green alga</name>
    <name type="synonym">Chromulina pusilla</name>
    <dbReference type="NCBI Taxonomy" id="38833"/>
    <lineage>
        <taxon>Eukaryota</taxon>
        <taxon>Viridiplantae</taxon>
        <taxon>Chlorophyta</taxon>
        <taxon>Mamiellophyceae</taxon>
        <taxon>Mamiellales</taxon>
        <taxon>Mamiellaceae</taxon>
        <taxon>Micromonas</taxon>
    </lineage>
</organism>